<keyword evidence="1" id="KW-0378">Hydrolase</keyword>
<keyword evidence="2" id="KW-1185">Reference proteome</keyword>
<name>A0ABP0T5C6_RICHE</name>
<dbReference type="Proteomes" id="UP001642485">
    <property type="component" value="Chromosome"/>
</dbReference>
<sequence length="85" mass="9808">MKHKNELDRLIRNLYLIKNTNLNNILETDKLAITCTTNFIEALINKIDPRKPGPYVSQQQANFKVANDKNIQGGKKEIYLKNLPI</sequence>
<gene>
    <name evidence="1" type="ORF">OB144RH_05715</name>
</gene>
<reference evidence="1 2" key="1">
    <citation type="submission" date="2024-02" db="EMBL/GenBank/DDBJ databases">
        <authorList>
            <person name="Nijsse B."/>
            <person name="Sprong H."/>
        </authorList>
    </citation>
    <scope>NUCLEOTIDE SEQUENCE [LARGE SCALE GENOMIC DNA]</scope>
    <source>
        <strain evidence="1">OB144</strain>
    </source>
</reference>
<accession>A0ABP0T5C6</accession>
<organism evidence="1 2">
    <name type="scientific">Rickettsia helvetica</name>
    <dbReference type="NCBI Taxonomy" id="35789"/>
    <lineage>
        <taxon>Bacteria</taxon>
        <taxon>Pseudomonadati</taxon>
        <taxon>Pseudomonadota</taxon>
        <taxon>Alphaproteobacteria</taxon>
        <taxon>Rickettsiales</taxon>
        <taxon>Rickettsiaceae</taxon>
        <taxon>Rickettsieae</taxon>
        <taxon>Rickettsia</taxon>
        <taxon>spotted fever group</taxon>
    </lineage>
</organism>
<evidence type="ECO:0000313" key="1">
    <source>
        <dbReference type="EMBL" id="CAK9121268.1"/>
    </source>
</evidence>
<protein>
    <submittedName>
        <fullName evidence="1">Type II restriction endonuclease</fullName>
    </submittedName>
</protein>
<evidence type="ECO:0000313" key="2">
    <source>
        <dbReference type="Proteomes" id="UP001642485"/>
    </source>
</evidence>
<keyword evidence="1" id="KW-0540">Nuclease</keyword>
<dbReference type="EMBL" id="OZ018776">
    <property type="protein sequence ID" value="CAK9121268.1"/>
    <property type="molecule type" value="Genomic_DNA"/>
</dbReference>
<keyword evidence="1" id="KW-0255">Endonuclease</keyword>
<dbReference type="RefSeq" id="WP_010423290.1">
    <property type="nucleotide sequence ID" value="NZ_OY974080.1"/>
</dbReference>
<dbReference type="GO" id="GO:0004519">
    <property type="term" value="F:endonuclease activity"/>
    <property type="evidence" value="ECO:0007669"/>
    <property type="project" value="UniProtKB-KW"/>
</dbReference>
<proteinExistence type="predicted"/>